<dbReference type="SUPFAM" id="SSF52402">
    <property type="entry name" value="Adenine nucleotide alpha hydrolases-like"/>
    <property type="match status" value="2"/>
</dbReference>
<evidence type="ECO:0000313" key="3">
    <source>
        <dbReference type="EMBL" id="TYL40219.1"/>
    </source>
</evidence>
<dbReference type="Pfam" id="PF00582">
    <property type="entry name" value="Usp"/>
    <property type="match status" value="2"/>
</dbReference>
<organism evidence="3 4">
    <name type="scientific">Natronococcus pandeyae</name>
    <dbReference type="NCBI Taxonomy" id="2055836"/>
    <lineage>
        <taxon>Archaea</taxon>
        <taxon>Methanobacteriati</taxon>
        <taxon>Methanobacteriota</taxon>
        <taxon>Stenosarchaea group</taxon>
        <taxon>Halobacteria</taxon>
        <taxon>Halobacteriales</taxon>
        <taxon>Natrialbaceae</taxon>
        <taxon>Natronococcus</taxon>
    </lineage>
</organism>
<keyword evidence="4" id="KW-1185">Reference proteome</keyword>
<dbReference type="OrthoDB" id="43026at2157"/>
<dbReference type="EMBL" id="PHNJ01000001">
    <property type="protein sequence ID" value="TYL40219.1"/>
    <property type="molecule type" value="Genomic_DNA"/>
</dbReference>
<comment type="similarity">
    <text evidence="1">Belongs to the universal stress protein A family.</text>
</comment>
<feature type="domain" description="UspA" evidence="2">
    <location>
        <begin position="5"/>
        <end position="136"/>
    </location>
</feature>
<name>A0A8J8Q6U7_9EURY</name>
<dbReference type="Proteomes" id="UP000766904">
    <property type="component" value="Unassembled WGS sequence"/>
</dbReference>
<evidence type="ECO:0000259" key="2">
    <source>
        <dbReference type="Pfam" id="PF00582"/>
    </source>
</evidence>
<dbReference type="InterPro" id="IPR014729">
    <property type="entry name" value="Rossmann-like_a/b/a_fold"/>
</dbReference>
<dbReference type="PRINTS" id="PR01438">
    <property type="entry name" value="UNVRSLSTRESS"/>
</dbReference>
<dbReference type="InterPro" id="IPR006016">
    <property type="entry name" value="UspA"/>
</dbReference>
<evidence type="ECO:0000256" key="1">
    <source>
        <dbReference type="ARBA" id="ARBA00008791"/>
    </source>
</evidence>
<protein>
    <submittedName>
        <fullName evidence="3">Universal stress protein UspA</fullName>
    </submittedName>
</protein>
<comment type="caution">
    <text evidence="3">The sequence shown here is derived from an EMBL/GenBank/DDBJ whole genome shotgun (WGS) entry which is preliminary data.</text>
</comment>
<evidence type="ECO:0000313" key="4">
    <source>
        <dbReference type="Proteomes" id="UP000766904"/>
    </source>
</evidence>
<dbReference type="PANTHER" id="PTHR46268">
    <property type="entry name" value="STRESS RESPONSE PROTEIN NHAX"/>
    <property type="match status" value="1"/>
</dbReference>
<reference evidence="3" key="1">
    <citation type="submission" date="2017-11" db="EMBL/GenBank/DDBJ databases">
        <authorList>
            <person name="Kajale S.C."/>
            <person name="Sharma A."/>
        </authorList>
    </citation>
    <scope>NUCLEOTIDE SEQUENCE</scope>
    <source>
        <strain evidence="3">LS1_42</strain>
    </source>
</reference>
<dbReference type="PANTHER" id="PTHR46268:SF6">
    <property type="entry name" value="UNIVERSAL STRESS PROTEIN UP12"/>
    <property type="match status" value="1"/>
</dbReference>
<dbReference type="AlphaFoldDB" id="A0A8J8Q6U7"/>
<gene>
    <name evidence="3" type="ORF">CV102_01150</name>
</gene>
<dbReference type="Gene3D" id="3.40.50.12370">
    <property type="match status" value="1"/>
</dbReference>
<dbReference type="CDD" id="cd00293">
    <property type="entry name" value="USP-like"/>
    <property type="match status" value="2"/>
</dbReference>
<dbReference type="Gene3D" id="3.40.50.620">
    <property type="entry name" value="HUPs"/>
    <property type="match status" value="1"/>
</dbReference>
<accession>A0A8J8Q6U7</accession>
<proteinExistence type="inferred from homology"/>
<sequence>MPDDRLLVPVANPETADRLLDTAVDIAADRDLEILVLTVVTVPMQLSLGQARSQFDVDKQEATVNDAVERVRGYGISATGRIRFGRSVASGICGVASDESAGVILLGWRGRPRRRDIVLGSYIDDVLADAPCDVLVKRIDRDRLAVSSVLVPVAGGPNTEFAAETAGALARAHGARIELVTVVPDREEATVAEARDLLNGTAPALGAVESVEQTVLEGPVVETIVDRSADHDVTVVGAAEGGFLRRALVGDVPEAIGREAEGAVLMAKRKQDVSDAVWRRLRDRLR</sequence>
<dbReference type="InterPro" id="IPR006015">
    <property type="entry name" value="Universal_stress_UspA"/>
</dbReference>
<dbReference type="RefSeq" id="WP_148855969.1">
    <property type="nucleotide sequence ID" value="NZ_PHNJ01000001.1"/>
</dbReference>
<feature type="domain" description="UspA" evidence="2">
    <location>
        <begin position="149"/>
        <end position="268"/>
    </location>
</feature>